<accession>A0A974SHN4</accession>
<keyword evidence="2" id="KW-1185">Reference proteome</keyword>
<dbReference type="InterPro" id="IPR009569">
    <property type="entry name" value="AA_synth_put"/>
</dbReference>
<evidence type="ECO:0000313" key="2">
    <source>
        <dbReference type="Proteomes" id="UP000596427"/>
    </source>
</evidence>
<reference evidence="1 2" key="1">
    <citation type="submission" date="2020-10" db="EMBL/GenBank/DDBJ databases">
        <title>Degradation of 1,4-Dioxane by Xanthobacter sp. YN2, via a Novel Group-2 Soluble Di-Iron Monooxygenase.</title>
        <authorList>
            <person name="Ma F."/>
            <person name="Wang Y."/>
            <person name="Yang J."/>
            <person name="Guo H."/>
            <person name="Su D."/>
            <person name="Yu L."/>
        </authorList>
    </citation>
    <scope>NUCLEOTIDE SEQUENCE [LARGE SCALE GENOMIC DNA]</scope>
    <source>
        <strain evidence="1 2">YN2</strain>
    </source>
</reference>
<dbReference type="KEGG" id="xdi:EZH22_19765"/>
<proteinExistence type="predicted"/>
<organism evidence="1 2">
    <name type="scientific">Xanthobacter dioxanivorans</name>
    <dbReference type="NCBI Taxonomy" id="2528964"/>
    <lineage>
        <taxon>Bacteria</taxon>
        <taxon>Pseudomonadati</taxon>
        <taxon>Pseudomonadota</taxon>
        <taxon>Alphaproteobacteria</taxon>
        <taxon>Hyphomicrobiales</taxon>
        <taxon>Xanthobacteraceae</taxon>
        <taxon>Xanthobacter</taxon>
    </lineage>
</organism>
<dbReference type="SUPFAM" id="SSF160519">
    <property type="entry name" value="BB2672-like"/>
    <property type="match status" value="1"/>
</dbReference>
<dbReference type="RefSeq" id="WP_203192187.1">
    <property type="nucleotide sequence ID" value="NZ_CP063362.1"/>
</dbReference>
<dbReference type="InterPro" id="IPR035936">
    <property type="entry name" value="BB2672"/>
</dbReference>
<dbReference type="Gene3D" id="3.30.1330.110">
    <property type="entry name" value="BB2672"/>
    <property type="match status" value="1"/>
</dbReference>
<gene>
    <name evidence="1" type="ORF">EZH22_19765</name>
</gene>
<dbReference type="Pfam" id="PF06684">
    <property type="entry name" value="AA_synth"/>
    <property type="match status" value="1"/>
</dbReference>
<protein>
    <submittedName>
        <fullName evidence="1">Amino acid synthesis family protein</fullName>
    </submittedName>
</protein>
<sequence>MIELLRTFTQMEEIHHEFGPPPAVPRRRAAVGIVLRNPFAGRYEPDIVPMMEALKPLGLEMARRTSAALGVPLSAIDGYGKGSLVGTDGELEHGALWHVPGGYAMRALLGDARAIVPSAKKVAGPGATLDVPITHTNASYVRSHFDAFEVRVPGAPQPDEIVFVLAMTSGPRVHDRLGGLRADQISAMDGLR</sequence>
<dbReference type="EMBL" id="CP063362">
    <property type="protein sequence ID" value="QRG05319.1"/>
    <property type="molecule type" value="Genomic_DNA"/>
</dbReference>
<name>A0A974SHN4_9HYPH</name>
<dbReference type="AlphaFoldDB" id="A0A974SHN4"/>
<dbReference type="Proteomes" id="UP000596427">
    <property type="component" value="Chromosome"/>
</dbReference>
<evidence type="ECO:0000313" key="1">
    <source>
        <dbReference type="EMBL" id="QRG05319.1"/>
    </source>
</evidence>